<evidence type="ECO:0000313" key="4">
    <source>
        <dbReference type="Proteomes" id="UP001290861"/>
    </source>
</evidence>
<dbReference type="RefSeq" id="WP_322609242.1">
    <property type="nucleotide sequence ID" value="NZ_JARVCO010000010.1"/>
</dbReference>
<comment type="caution">
    <text evidence="3">The sequence shown here is derived from an EMBL/GenBank/DDBJ whole genome shotgun (WGS) entry which is preliminary data.</text>
</comment>
<evidence type="ECO:0000259" key="2">
    <source>
        <dbReference type="Pfam" id="PF05368"/>
    </source>
</evidence>
<organism evidence="3 4">
    <name type="scientific">Pontiella agarivorans</name>
    <dbReference type="NCBI Taxonomy" id="3038953"/>
    <lineage>
        <taxon>Bacteria</taxon>
        <taxon>Pseudomonadati</taxon>
        <taxon>Kiritimatiellota</taxon>
        <taxon>Kiritimatiellia</taxon>
        <taxon>Kiritimatiellales</taxon>
        <taxon>Pontiellaceae</taxon>
        <taxon>Pontiella</taxon>
    </lineage>
</organism>
<dbReference type="InterPro" id="IPR051604">
    <property type="entry name" value="Ergot_Alk_Oxidoreductase"/>
</dbReference>
<feature type="domain" description="NmrA-like" evidence="2">
    <location>
        <begin position="3"/>
        <end position="151"/>
    </location>
</feature>
<name>A0ABU5MZ40_9BACT</name>
<proteinExistence type="predicted"/>
<dbReference type="Gene3D" id="3.40.50.720">
    <property type="entry name" value="NAD(P)-binding Rossmann-like Domain"/>
    <property type="match status" value="1"/>
</dbReference>
<reference evidence="3 4" key="1">
    <citation type="journal article" date="2024" name="Appl. Environ. Microbiol.">
        <title>Pontiella agarivorans sp. nov., a novel marine anaerobic bacterium capable of degrading macroalgal polysaccharides and fixing nitrogen.</title>
        <authorList>
            <person name="Liu N."/>
            <person name="Kivenson V."/>
            <person name="Peng X."/>
            <person name="Cui Z."/>
            <person name="Lankiewicz T.S."/>
            <person name="Gosselin K.M."/>
            <person name="English C.J."/>
            <person name="Blair E.M."/>
            <person name="O'Malley M.A."/>
            <person name="Valentine D.L."/>
        </authorList>
    </citation>
    <scope>NUCLEOTIDE SEQUENCE [LARGE SCALE GENOMIC DNA]</scope>
    <source>
        <strain evidence="3 4">NLcol2</strain>
    </source>
</reference>
<evidence type="ECO:0000256" key="1">
    <source>
        <dbReference type="SAM" id="MobiDB-lite"/>
    </source>
</evidence>
<evidence type="ECO:0000313" key="3">
    <source>
        <dbReference type="EMBL" id="MDZ8119460.1"/>
    </source>
</evidence>
<accession>A0ABU5MZ40</accession>
<dbReference type="EMBL" id="JARVCO010000010">
    <property type="protein sequence ID" value="MDZ8119460.1"/>
    <property type="molecule type" value="Genomic_DNA"/>
</dbReference>
<dbReference type="Pfam" id="PF05368">
    <property type="entry name" value="NmrA"/>
    <property type="match status" value="1"/>
</dbReference>
<dbReference type="SUPFAM" id="SSF51735">
    <property type="entry name" value="NAD(P)-binding Rossmann-fold domains"/>
    <property type="match status" value="1"/>
</dbReference>
<feature type="compositionally biased region" description="Polar residues" evidence="1">
    <location>
        <begin position="299"/>
        <end position="309"/>
    </location>
</feature>
<dbReference type="InterPro" id="IPR036291">
    <property type="entry name" value="NAD(P)-bd_dom_sf"/>
</dbReference>
<protein>
    <submittedName>
        <fullName evidence="3">NAD(P)H-binding protein</fullName>
    </submittedName>
</protein>
<dbReference type="InterPro" id="IPR008030">
    <property type="entry name" value="NmrA-like"/>
</dbReference>
<dbReference type="Proteomes" id="UP001290861">
    <property type="component" value="Unassembled WGS sequence"/>
</dbReference>
<feature type="region of interest" description="Disordered" evidence="1">
    <location>
        <begin position="291"/>
        <end position="324"/>
    </location>
</feature>
<dbReference type="PANTHER" id="PTHR43162">
    <property type="match status" value="1"/>
</dbReference>
<sequence length="324" mass="36538">MKKHKILLTGATGYIGSKLLPELAAAGHEIKCIVRDPSRLNVSAPNITAFKGDLLERASLWRAFCGVDTAYFLVHFLHETRGFEEKEIQAAENFAHMARSAGVKRIIYLGALGNSEDNLSPHLRSRQDVGYILRHSGIPTLELRASIVLGNGSLSFELIRDLTEHLPLMIMPRWVSTKAQPIGIDDLLAYLFQSLEIPIWHSEIIEIGGEDCLSYRDLMKEYAKLRGLHRLMLPVPVLTPWLSSHWVAFFSSVNYTLARRLLAGVKNPTVIENNRPRHRFRVKPQRAAEAMRRALEESPSAQKETNVSVLETFDEPMPRNARAS</sequence>
<dbReference type="PANTHER" id="PTHR43162:SF1">
    <property type="entry name" value="PRESTALK A DIFFERENTIATION PROTEIN A"/>
    <property type="match status" value="1"/>
</dbReference>
<gene>
    <name evidence="3" type="ORF">P9H32_12580</name>
</gene>
<keyword evidence="4" id="KW-1185">Reference proteome</keyword>